<protein>
    <submittedName>
        <fullName evidence="2">Uncharacterized protein</fullName>
    </submittedName>
</protein>
<reference evidence="2" key="1">
    <citation type="submission" date="2023-06" db="EMBL/GenBank/DDBJ databases">
        <title>Genome-scale phylogeny and comparative genomics of the fungal order Sordariales.</title>
        <authorList>
            <consortium name="Lawrence Berkeley National Laboratory"/>
            <person name="Hensen N."/>
            <person name="Bonometti L."/>
            <person name="Westerberg I."/>
            <person name="Brannstrom I.O."/>
            <person name="Guillou S."/>
            <person name="Cros-Aarteil S."/>
            <person name="Calhoun S."/>
            <person name="Haridas S."/>
            <person name="Kuo A."/>
            <person name="Mondo S."/>
            <person name="Pangilinan J."/>
            <person name="Riley R."/>
            <person name="LaButti K."/>
            <person name="Andreopoulos B."/>
            <person name="Lipzen A."/>
            <person name="Chen C."/>
            <person name="Yanf M."/>
            <person name="Daum C."/>
            <person name="Ng V."/>
            <person name="Clum A."/>
            <person name="Steindorff A."/>
            <person name="Ohm R."/>
            <person name="Martin F."/>
            <person name="Silar P."/>
            <person name="Natvig D."/>
            <person name="Lalanne C."/>
            <person name="Gautier V."/>
            <person name="Ament-velasquez S.L."/>
            <person name="Kruys A."/>
            <person name="Hutchinson M.I."/>
            <person name="Powell A.J."/>
            <person name="Barry K."/>
            <person name="Miller A.N."/>
            <person name="Grigoriev I.V."/>
            <person name="Debuchy R."/>
            <person name="Gladieux P."/>
            <person name="Thoren M.H."/>
            <person name="Johannesson H."/>
        </authorList>
    </citation>
    <scope>NUCLEOTIDE SEQUENCE</scope>
    <source>
        <strain evidence="2">SMH3187-1</strain>
    </source>
</reference>
<sequence length="278" mass="31437">MLSKLLLPLLAFASVALGTQTESPYVDKCLQTLFCSIDTPRINETWDHDTVFRACQHTTDWMAEQTQFHLSPYSRFTIAYDMCATKISSLSSTDLVFNPSELAALISREILYKCIMGDWWGTMIDGIDYMVSMQPYVAAPSHRQLQQEPVKQVTTIQHGLAQDSHSKRDAKRYLSDGQLECSDSDRHLEGKECNEAYNTLFDGILWLDHMFIDANVCRAANSTGNTCTVSICNLSRQGATYHVPQLLDRLAMNISWPCVEWQDKAAYWTDGTTSIFMG</sequence>
<dbReference type="AlphaFoldDB" id="A0AA40F618"/>
<organism evidence="2 3">
    <name type="scientific">Schizothecium vesticola</name>
    <dbReference type="NCBI Taxonomy" id="314040"/>
    <lineage>
        <taxon>Eukaryota</taxon>
        <taxon>Fungi</taxon>
        <taxon>Dikarya</taxon>
        <taxon>Ascomycota</taxon>
        <taxon>Pezizomycotina</taxon>
        <taxon>Sordariomycetes</taxon>
        <taxon>Sordariomycetidae</taxon>
        <taxon>Sordariales</taxon>
        <taxon>Schizotheciaceae</taxon>
        <taxon>Schizothecium</taxon>
    </lineage>
</organism>
<gene>
    <name evidence="2" type="ORF">B0T18DRAFT_80507</name>
</gene>
<evidence type="ECO:0000256" key="1">
    <source>
        <dbReference type="SAM" id="SignalP"/>
    </source>
</evidence>
<feature type="signal peptide" evidence="1">
    <location>
        <begin position="1"/>
        <end position="18"/>
    </location>
</feature>
<dbReference type="Proteomes" id="UP001172155">
    <property type="component" value="Unassembled WGS sequence"/>
</dbReference>
<proteinExistence type="predicted"/>
<feature type="chain" id="PRO_5041470515" evidence="1">
    <location>
        <begin position="19"/>
        <end position="278"/>
    </location>
</feature>
<dbReference type="EMBL" id="JAUKUD010000002">
    <property type="protein sequence ID" value="KAK0751962.1"/>
    <property type="molecule type" value="Genomic_DNA"/>
</dbReference>
<evidence type="ECO:0000313" key="2">
    <source>
        <dbReference type="EMBL" id="KAK0751962.1"/>
    </source>
</evidence>
<name>A0AA40F618_9PEZI</name>
<accession>A0AA40F618</accession>
<comment type="caution">
    <text evidence="2">The sequence shown here is derived from an EMBL/GenBank/DDBJ whole genome shotgun (WGS) entry which is preliminary data.</text>
</comment>
<keyword evidence="3" id="KW-1185">Reference proteome</keyword>
<evidence type="ECO:0000313" key="3">
    <source>
        <dbReference type="Proteomes" id="UP001172155"/>
    </source>
</evidence>
<keyword evidence="1" id="KW-0732">Signal</keyword>